<protein>
    <submittedName>
        <fullName evidence="2">Class I SAM-dependent methyltransferase</fullName>
    </submittedName>
</protein>
<reference evidence="2 3" key="1">
    <citation type="submission" date="2020-04" db="EMBL/GenBank/DDBJ databases">
        <title>Ramlibacter sp. G-1-2-2 isolated from soil.</title>
        <authorList>
            <person name="Dahal R.H."/>
        </authorList>
    </citation>
    <scope>NUCLEOTIDE SEQUENCE [LARGE SCALE GENOMIC DNA]</scope>
    <source>
        <strain evidence="2 3">G-1-2-2</strain>
    </source>
</reference>
<evidence type="ECO:0000313" key="3">
    <source>
        <dbReference type="Proteomes" id="UP000541185"/>
    </source>
</evidence>
<name>A0A848GZI3_9BURK</name>
<keyword evidence="3" id="KW-1185">Reference proteome</keyword>
<dbReference type="Proteomes" id="UP000541185">
    <property type="component" value="Unassembled WGS sequence"/>
</dbReference>
<dbReference type="Gene3D" id="3.40.50.150">
    <property type="entry name" value="Vaccinia Virus protein VP39"/>
    <property type="match status" value="1"/>
</dbReference>
<comment type="caution">
    <text evidence="2">The sequence shown here is derived from an EMBL/GenBank/DDBJ whole genome shotgun (WGS) entry which is preliminary data.</text>
</comment>
<gene>
    <name evidence="2" type="ORF">HHL11_03030</name>
</gene>
<dbReference type="InterPro" id="IPR029063">
    <property type="entry name" value="SAM-dependent_MTases_sf"/>
</dbReference>
<keyword evidence="2" id="KW-0489">Methyltransferase</keyword>
<accession>A0A848GZI3</accession>
<evidence type="ECO:0000259" key="1">
    <source>
        <dbReference type="Pfam" id="PF08241"/>
    </source>
</evidence>
<organism evidence="2 3">
    <name type="scientific">Ramlibacter agri</name>
    <dbReference type="NCBI Taxonomy" id="2728837"/>
    <lineage>
        <taxon>Bacteria</taxon>
        <taxon>Pseudomonadati</taxon>
        <taxon>Pseudomonadota</taxon>
        <taxon>Betaproteobacteria</taxon>
        <taxon>Burkholderiales</taxon>
        <taxon>Comamonadaceae</taxon>
        <taxon>Ramlibacter</taxon>
    </lineage>
</organism>
<feature type="domain" description="Methyltransferase type 11" evidence="1">
    <location>
        <begin position="20"/>
        <end position="112"/>
    </location>
</feature>
<dbReference type="InterPro" id="IPR013216">
    <property type="entry name" value="Methyltransf_11"/>
</dbReference>
<dbReference type="GO" id="GO:0032259">
    <property type="term" value="P:methylation"/>
    <property type="evidence" value="ECO:0007669"/>
    <property type="project" value="UniProtKB-KW"/>
</dbReference>
<dbReference type="GO" id="GO:0008757">
    <property type="term" value="F:S-adenosylmethionine-dependent methyltransferase activity"/>
    <property type="evidence" value="ECO:0007669"/>
    <property type="project" value="InterPro"/>
</dbReference>
<dbReference type="AlphaFoldDB" id="A0A848GZI3"/>
<dbReference type="PANTHER" id="PTHR43861">
    <property type="entry name" value="TRANS-ACONITATE 2-METHYLTRANSFERASE-RELATED"/>
    <property type="match status" value="1"/>
</dbReference>
<evidence type="ECO:0000313" key="2">
    <source>
        <dbReference type="EMBL" id="NML42709.1"/>
    </source>
</evidence>
<proteinExistence type="predicted"/>
<dbReference type="SUPFAM" id="SSF53335">
    <property type="entry name" value="S-adenosyl-L-methionine-dependent methyltransferases"/>
    <property type="match status" value="1"/>
</dbReference>
<dbReference type="CDD" id="cd02440">
    <property type="entry name" value="AdoMet_MTases"/>
    <property type="match status" value="1"/>
</dbReference>
<sequence>MLPRAKQTLFEQLPASGSLLDIGCLGFAQIEAARRAGRSDLRHFGVDYAPAAPTDVPEGFVFREADLRTDALPFEDDQFDAVVANHVMEHVPDPIALVMECVRVCRPGGRVYLEAPSERSLWLPGVPFRHDLFCSFSYYDDPTHNSRPWTPQSLYRLARYLGCDTLATGHVTSAKYRLAFPVLLPWYFLTRNVLGLEQLLWHTIGWAAYALIEKPASLAGKPQFKYYIPSRRG</sequence>
<dbReference type="RefSeq" id="WP_169416968.1">
    <property type="nucleotide sequence ID" value="NZ_JABBFX010000001.1"/>
</dbReference>
<dbReference type="Pfam" id="PF08241">
    <property type="entry name" value="Methyltransf_11"/>
    <property type="match status" value="1"/>
</dbReference>
<keyword evidence="2" id="KW-0808">Transferase</keyword>
<dbReference type="EMBL" id="JABBFX010000001">
    <property type="protein sequence ID" value="NML42709.1"/>
    <property type="molecule type" value="Genomic_DNA"/>
</dbReference>